<name>A0A482M5P1_KLEPN</name>
<geneLocation type="plasmid" evidence="1">
    <name>p205880-NDM</name>
</geneLocation>
<sequence length="39" mass="4629">MQLRLKFAPVVYYVFLEVCSDYKLKLESILAQQSIEYSL</sequence>
<keyword evidence="1" id="KW-0614">Plasmid</keyword>
<protein>
    <submittedName>
        <fullName evidence="1">Uncharacterized protein</fullName>
    </submittedName>
</protein>
<reference evidence="1" key="1">
    <citation type="submission" date="2018-09" db="EMBL/GenBank/DDBJ databases">
        <authorList>
            <person name="Zhou D."/>
        </authorList>
    </citation>
    <scope>NUCLEOTIDE SEQUENCE</scope>
    <source>
        <strain evidence="1">N201205880</strain>
        <plasmid evidence="1">p205880-NDM</plasmid>
    </source>
</reference>
<dbReference type="EMBL" id="MH909345">
    <property type="protein sequence ID" value="QBQ68046.1"/>
    <property type="molecule type" value="Genomic_DNA"/>
</dbReference>
<accession>A0A482M5P1</accession>
<proteinExistence type="predicted"/>
<organism evidence="1">
    <name type="scientific">Klebsiella pneumoniae</name>
    <dbReference type="NCBI Taxonomy" id="573"/>
    <lineage>
        <taxon>Bacteria</taxon>
        <taxon>Pseudomonadati</taxon>
        <taxon>Pseudomonadota</taxon>
        <taxon>Gammaproteobacteria</taxon>
        <taxon>Enterobacterales</taxon>
        <taxon>Enterobacteriaceae</taxon>
        <taxon>Klebsiella/Raoultella group</taxon>
        <taxon>Klebsiella</taxon>
        <taxon>Klebsiella pneumoniae complex</taxon>
    </lineage>
</organism>
<dbReference type="AlphaFoldDB" id="A0A482M5P1"/>
<evidence type="ECO:0000313" key="1">
    <source>
        <dbReference type="EMBL" id="QBQ68046.1"/>
    </source>
</evidence>